<evidence type="ECO:0000256" key="1">
    <source>
        <dbReference type="SAM" id="MobiDB-lite"/>
    </source>
</evidence>
<dbReference type="AlphaFoldDB" id="A0A851GAT1"/>
<organism evidence="2 3">
    <name type="scientific">Oceaniferula marina</name>
    <dbReference type="NCBI Taxonomy" id="2748318"/>
    <lineage>
        <taxon>Bacteria</taxon>
        <taxon>Pseudomonadati</taxon>
        <taxon>Verrucomicrobiota</taxon>
        <taxon>Verrucomicrobiia</taxon>
        <taxon>Verrucomicrobiales</taxon>
        <taxon>Verrucomicrobiaceae</taxon>
        <taxon>Oceaniferula</taxon>
    </lineage>
</organism>
<dbReference type="Proteomes" id="UP000557872">
    <property type="component" value="Unassembled WGS sequence"/>
</dbReference>
<accession>A0A851GAT1</accession>
<sequence>MIETIRSGHHGVSLSGSDFERLATWVDLNAPYYGRYTSNFPGNESGRSPLTDGELNTLISLTGVNVKNIKGLGEQVSFDRPASSPCLSGVTGDAYDQALALIQAGKSRLESVTRSDMAEYVMSAGIDLWREEKYQHRRQRETMNRAAMAGDGLVYDYQGLLAIAQYAPEGVDGISSRIQGSVLYSGNDEEVDIILVWGSQDMGDDLNAWENNTAIGSQPVGDFDYLLGGLTPGQPLYYRIFASNSDGNTNTHTSGSFETRSLIDLDADGMSDSWERSFFGGLDICHANSDWDGDGQSDAQEYHSGTDPSDPNSSMRVIAFQSIASDQHRLSWKSEEKVSYEIWGSQDMKHWVQLTSGLQATPPVNTEDLDLADDASYFFRVHAQHAER</sequence>
<name>A0A851GAT1_9BACT</name>
<gene>
    <name evidence="2" type="ORF">HW115_03820</name>
</gene>
<reference evidence="2 3" key="1">
    <citation type="submission" date="2020-07" db="EMBL/GenBank/DDBJ databases">
        <title>Roseicoccus Jingziensis gen. nov., sp. nov., isolated from coastal seawater.</title>
        <authorList>
            <person name="Feng X."/>
        </authorList>
    </citation>
    <scope>NUCLEOTIDE SEQUENCE [LARGE SCALE GENOMIC DNA]</scope>
    <source>
        <strain evidence="2 3">N1E253</strain>
    </source>
</reference>
<evidence type="ECO:0000313" key="2">
    <source>
        <dbReference type="EMBL" id="NWK54723.1"/>
    </source>
</evidence>
<feature type="region of interest" description="Disordered" evidence="1">
    <location>
        <begin position="293"/>
        <end position="313"/>
    </location>
</feature>
<evidence type="ECO:0008006" key="4">
    <source>
        <dbReference type="Google" id="ProtNLM"/>
    </source>
</evidence>
<keyword evidence="3" id="KW-1185">Reference proteome</keyword>
<comment type="caution">
    <text evidence="2">The sequence shown here is derived from an EMBL/GenBank/DDBJ whole genome shotgun (WGS) entry which is preliminary data.</text>
</comment>
<protein>
    <recommendedName>
        <fullName evidence="4">Fibronectin type-III domain-containing protein</fullName>
    </recommendedName>
</protein>
<proteinExistence type="predicted"/>
<evidence type="ECO:0000313" key="3">
    <source>
        <dbReference type="Proteomes" id="UP000557872"/>
    </source>
</evidence>
<dbReference type="EMBL" id="JACBAZ010000001">
    <property type="protein sequence ID" value="NWK54723.1"/>
    <property type="molecule type" value="Genomic_DNA"/>
</dbReference>
<dbReference type="RefSeq" id="WP_178931233.1">
    <property type="nucleotide sequence ID" value="NZ_JACBAZ010000001.1"/>
</dbReference>